<accession>A0A5B8K108</accession>
<dbReference type="Proteomes" id="UP000317512">
    <property type="component" value="Chromosome"/>
</dbReference>
<dbReference type="PANTHER" id="PTHR30283:SF4">
    <property type="entry name" value="PEROXIDE STRESS RESISTANCE PROTEIN YAAA"/>
    <property type="match status" value="1"/>
</dbReference>
<dbReference type="EMBL" id="CP041663">
    <property type="protein sequence ID" value="QDY88290.1"/>
    <property type="molecule type" value="Genomic_DNA"/>
</dbReference>
<organism evidence="1 2">
    <name type="scientific">Mycoplasma anserisalpingitidis</name>
    <dbReference type="NCBI Taxonomy" id="519450"/>
    <lineage>
        <taxon>Bacteria</taxon>
        <taxon>Bacillati</taxon>
        <taxon>Mycoplasmatota</taxon>
        <taxon>Mollicutes</taxon>
        <taxon>Mycoplasmataceae</taxon>
        <taxon>Mycoplasma</taxon>
    </lineage>
</organism>
<dbReference type="GO" id="GO:0005829">
    <property type="term" value="C:cytosol"/>
    <property type="evidence" value="ECO:0007669"/>
    <property type="project" value="TreeGrafter"/>
</dbReference>
<dbReference type="PANTHER" id="PTHR30283">
    <property type="entry name" value="PEROXIDE STRESS RESPONSE PROTEIN YAAA"/>
    <property type="match status" value="1"/>
</dbReference>
<dbReference type="InterPro" id="IPR005583">
    <property type="entry name" value="YaaA"/>
</dbReference>
<name>A0A5B8K108_9MOLU</name>
<dbReference type="RefSeq" id="WP_146308760.1">
    <property type="nucleotide sequence ID" value="NZ_CP041663.1"/>
</dbReference>
<dbReference type="OrthoDB" id="9777133at2"/>
<reference evidence="2" key="1">
    <citation type="submission" date="2019-07" db="EMBL/GenBank/DDBJ databases">
        <title>Complete genome sequences of three Mycoplasma sp. 1220 strains.</title>
        <authorList>
            <person name="Grozner D."/>
            <person name="Forro B."/>
            <person name="Kovacs A.B."/>
            <person name="Marton S."/>
            <person name="Banyai K."/>
            <person name="Kreizinger Z."/>
            <person name="Sulyok K.M."/>
            <person name="Gyuranecz M."/>
        </authorList>
    </citation>
    <scope>NUCLEOTIDE SEQUENCE [LARGE SCALE GENOMIC DNA]</scope>
    <source>
        <strain evidence="2">MYCAV93</strain>
    </source>
</reference>
<proteinExistence type="predicted"/>
<protein>
    <submittedName>
        <fullName evidence="1">YaaA family protein</fullName>
    </submittedName>
</protein>
<gene>
    <name evidence="1" type="ORF">FOY43_01245</name>
</gene>
<dbReference type="AlphaFoldDB" id="A0A5B8K108"/>
<evidence type="ECO:0000313" key="2">
    <source>
        <dbReference type="Proteomes" id="UP000317512"/>
    </source>
</evidence>
<dbReference type="Pfam" id="PF03883">
    <property type="entry name" value="H2O2_YaaD"/>
    <property type="match status" value="1"/>
</dbReference>
<sequence length="239" mass="28640">MKILISPAKNFTYFTVSEKEFSLPIFHSKSKLIEKLINELTDQEFTEVYKIKESKIEQYRIYSSIENKENLLAINSFIGIQYKYLDYISLTEQQKSFINQNVLILSSLYGIISPLNRIKEHKIDFNNKLNLYHFWDDQISHFFNTNKDEKYLILSSNEYTKLIQNHLKNSQYISVKFVEEIKGKLVSKSTMSKIQRGKMLRWITQNNINDFEQIKNYTLDNFEFFMQNNNELIFKQKNN</sequence>
<evidence type="ECO:0000313" key="1">
    <source>
        <dbReference type="EMBL" id="QDY88290.1"/>
    </source>
</evidence>
<dbReference type="GO" id="GO:0033194">
    <property type="term" value="P:response to hydroperoxide"/>
    <property type="evidence" value="ECO:0007669"/>
    <property type="project" value="TreeGrafter"/>
</dbReference>